<dbReference type="EMBL" id="CAJNOH010000232">
    <property type="protein sequence ID" value="CAF0958043.1"/>
    <property type="molecule type" value="Genomic_DNA"/>
</dbReference>
<feature type="compositionally biased region" description="Polar residues" evidence="1">
    <location>
        <begin position="37"/>
        <end position="50"/>
    </location>
</feature>
<gene>
    <name evidence="3" type="ORF">JXQ802_LOCUS16181</name>
    <name evidence="2" type="ORF">PYM288_LOCUS12478</name>
</gene>
<feature type="region of interest" description="Disordered" evidence="1">
    <location>
        <begin position="27"/>
        <end position="164"/>
    </location>
</feature>
<dbReference type="AlphaFoldDB" id="A0A814DW68"/>
<evidence type="ECO:0000313" key="5">
    <source>
        <dbReference type="Proteomes" id="UP000663870"/>
    </source>
</evidence>
<evidence type="ECO:0000313" key="4">
    <source>
        <dbReference type="Proteomes" id="UP000663854"/>
    </source>
</evidence>
<dbReference type="EMBL" id="CAJNOL010000388">
    <property type="protein sequence ID" value="CAF1041536.1"/>
    <property type="molecule type" value="Genomic_DNA"/>
</dbReference>
<evidence type="ECO:0000256" key="1">
    <source>
        <dbReference type="SAM" id="MobiDB-lite"/>
    </source>
</evidence>
<evidence type="ECO:0000313" key="2">
    <source>
        <dbReference type="EMBL" id="CAF0958043.1"/>
    </source>
</evidence>
<dbReference type="Proteomes" id="UP000663870">
    <property type="component" value="Unassembled WGS sequence"/>
</dbReference>
<feature type="compositionally biased region" description="Polar residues" evidence="1">
    <location>
        <begin position="178"/>
        <end position="194"/>
    </location>
</feature>
<reference evidence="2" key="1">
    <citation type="submission" date="2021-02" db="EMBL/GenBank/DDBJ databases">
        <authorList>
            <person name="Nowell W R."/>
        </authorList>
    </citation>
    <scope>NUCLEOTIDE SEQUENCE</scope>
</reference>
<feature type="compositionally biased region" description="Polar residues" evidence="1">
    <location>
        <begin position="95"/>
        <end position="116"/>
    </location>
</feature>
<comment type="caution">
    <text evidence="2">The sequence shown here is derived from an EMBL/GenBank/DDBJ whole genome shotgun (WGS) entry which is preliminary data.</text>
</comment>
<organism evidence="2 4">
    <name type="scientific">Rotaria sordida</name>
    <dbReference type="NCBI Taxonomy" id="392033"/>
    <lineage>
        <taxon>Eukaryota</taxon>
        <taxon>Metazoa</taxon>
        <taxon>Spiralia</taxon>
        <taxon>Gnathifera</taxon>
        <taxon>Rotifera</taxon>
        <taxon>Eurotatoria</taxon>
        <taxon>Bdelloidea</taxon>
        <taxon>Philodinida</taxon>
        <taxon>Philodinidae</taxon>
        <taxon>Rotaria</taxon>
    </lineage>
</organism>
<evidence type="ECO:0000313" key="3">
    <source>
        <dbReference type="EMBL" id="CAF1041536.1"/>
    </source>
</evidence>
<protein>
    <submittedName>
        <fullName evidence="2">Uncharacterized protein</fullName>
    </submittedName>
</protein>
<dbReference type="Proteomes" id="UP000663854">
    <property type="component" value="Unassembled WGS sequence"/>
</dbReference>
<accession>A0A814DW68</accession>
<name>A0A814DW68_9BILA</name>
<feature type="region of interest" description="Disordered" evidence="1">
    <location>
        <begin position="178"/>
        <end position="212"/>
    </location>
</feature>
<proteinExistence type="predicted"/>
<sequence length="245" mass="28045">MPVGKRTTKVVSYNEQEDDDDFIIVIDNSKKNRNIKSNHTSTESKSITKQQSRKHDEKLSKSEQEEVKIIPQQPKKSTEKVPIENLITLDDEENTNNQSTISSNDIKTSSENLTDVNDQDEDLSPKSKRMKYEEEEDDVYENESKNENEEDETSNKISTYKTEEPIKKTEMSIISSMDLNTSQTDHQNLSTRTSDLPKKRTSVPLGFPTSKINISSPHVFRVGLSRKSSTIKPLHPNFTSRIVHE</sequence>
<keyword evidence="5" id="KW-1185">Reference proteome</keyword>
<feature type="compositionally biased region" description="Basic and acidic residues" evidence="1">
    <location>
        <begin position="53"/>
        <end position="68"/>
    </location>
</feature>